<dbReference type="Proteomes" id="UP000824496">
    <property type="component" value="Chromosome"/>
</dbReference>
<evidence type="ECO:0000313" key="2">
    <source>
        <dbReference type="Proteomes" id="UP000824496"/>
    </source>
</evidence>
<proteinExistence type="predicted"/>
<keyword evidence="2" id="KW-1185">Reference proteome</keyword>
<reference evidence="1 2" key="1">
    <citation type="submission" date="2021-08" db="EMBL/GenBank/DDBJ databases">
        <title>Whole genome sequence of novel Actinomyces species strain MAS-1.</title>
        <authorList>
            <person name="Saito M."/>
            <person name="Kuwahara N."/>
            <person name="Takizawa T."/>
            <person name="Gotouda H."/>
            <person name="Ochiai T."/>
        </authorList>
    </citation>
    <scope>NUCLEOTIDE SEQUENCE [LARGE SCALE GENOMIC DNA]</scope>
    <source>
        <strain evidence="1 2">MAS-1</strain>
    </source>
</reference>
<sequence>MAESSGTCLLMRIETAATAAHKARPGMRAAARFFTPTMVGAGTAADKCRIPGGL</sequence>
<protein>
    <submittedName>
        <fullName evidence="1">Uncharacterized protein</fullName>
    </submittedName>
</protein>
<evidence type="ECO:0000313" key="1">
    <source>
        <dbReference type="EMBL" id="BDA64260.1"/>
    </source>
</evidence>
<accession>A0ABN6K8B6</accession>
<dbReference type="EMBL" id="AP025017">
    <property type="protein sequence ID" value="BDA64260.1"/>
    <property type="molecule type" value="Genomic_DNA"/>
</dbReference>
<gene>
    <name evidence="1" type="ORF">MANAM107_10940</name>
</gene>
<name>A0ABN6K8B6_9ACTO</name>
<organism evidence="1 2">
    <name type="scientific">Actinomyces capricornis</name>
    <dbReference type="NCBI Taxonomy" id="2755559"/>
    <lineage>
        <taxon>Bacteria</taxon>
        <taxon>Bacillati</taxon>
        <taxon>Actinomycetota</taxon>
        <taxon>Actinomycetes</taxon>
        <taxon>Actinomycetales</taxon>
        <taxon>Actinomycetaceae</taxon>
        <taxon>Actinomyces</taxon>
    </lineage>
</organism>